<comment type="caution">
    <text evidence="8">The sequence shown here is derived from an EMBL/GenBank/DDBJ whole genome shotgun (WGS) entry which is preliminary data.</text>
</comment>
<evidence type="ECO:0000256" key="5">
    <source>
        <dbReference type="ARBA" id="ARBA00023136"/>
    </source>
</evidence>
<comment type="subcellular location">
    <subcellularLocation>
        <location evidence="1">Cell membrane</location>
        <topology evidence="1">Multi-pass membrane protein</topology>
    </subcellularLocation>
</comment>
<keyword evidence="4 6" id="KW-1133">Transmembrane helix</keyword>
<dbReference type="Proteomes" id="UP001197875">
    <property type="component" value="Unassembled WGS sequence"/>
</dbReference>
<evidence type="ECO:0000313" key="9">
    <source>
        <dbReference type="Proteomes" id="UP001197875"/>
    </source>
</evidence>
<dbReference type="EMBL" id="JAJEPR010000008">
    <property type="protein sequence ID" value="MCC2189513.1"/>
    <property type="molecule type" value="Genomic_DNA"/>
</dbReference>
<evidence type="ECO:0000256" key="6">
    <source>
        <dbReference type="SAM" id="Phobius"/>
    </source>
</evidence>
<evidence type="ECO:0000259" key="7">
    <source>
        <dbReference type="Pfam" id="PF00482"/>
    </source>
</evidence>
<name>A0AAE3DSG5_9FIRM</name>
<feature type="transmembrane region" description="Helical" evidence="6">
    <location>
        <begin position="430"/>
        <end position="451"/>
    </location>
</feature>
<dbReference type="GO" id="GO:0005886">
    <property type="term" value="C:plasma membrane"/>
    <property type="evidence" value="ECO:0007669"/>
    <property type="project" value="UniProtKB-SubCell"/>
</dbReference>
<feature type="transmembrane region" description="Helical" evidence="6">
    <location>
        <begin position="271"/>
        <end position="288"/>
    </location>
</feature>
<gene>
    <name evidence="8" type="ORF">LKD71_06805</name>
</gene>
<proteinExistence type="predicted"/>
<feature type="domain" description="Type II secretion system protein GspF" evidence="7">
    <location>
        <begin position="315"/>
        <end position="448"/>
    </location>
</feature>
<protein>
    <submittedName>
        <fullName evidence="8">Type II secretion system F family protein</fullName>
    </submittedName>
</protein>
<keyword evidence="2" id="KW-1003">Cell membrane</keyword>
<dbReference type="PANTHER" id="PTHR35007:SF2">
    <property type="entry name" value="PILUS ASSEMBLE PROTEIN"/>
    <property type="match status" value="1"/>
</dbReference>
<feature type="transmembrane region" description="Helical" evidence="6">
    <location>
        <begin position="60"/>
        <end position="78"/>
    </location>
</feature>
<dbReference type="InterPro" id="IPR018076">
    <property type="entry name" value="T2SS_GspF_dom"/>
</dbReference>
<evidence type="ECO:0000256" key="1">
    <source>
        <dbReference type="ARBA" id="ARBA00004651"/>
    </source>
</evidence>
<dbReference type="AlphaFoldDB" id="A0AAE3DSG5"/>
<organism evidence="8 9">
    <name type="scientific">Fusicatenibacter faecihominis</name>
    <dbReference type="NCBI Taxonomy" id="2881276"/>
    <lineage>
        <taxon>Bacteria</taxon>
        <taxon>Bacillati</taxon>
        <taxon>Bacillota</taxon>
        <taxon>Clostridia</taxon>
        <taxon>Lachnospirales</taxon>
        <taxon>Lachnospiraceae</taxon>
        <taxon>Fusicatenibacter</taxon>
    </lineage>
</organism>
<dbReference type="Pfam" id="PF00482">
    <property type="entry name" value="T2SSF"/>
    <property type="match status" value="1"/>
</dbReference>
<evidence type="ECO:0000313" key="8">
    <source>
        <dbReference type="EMBL" id="MCC2189513.1"/>
    </source>
</evidence>
<evidence type="ECO:0000256" key="4">
    <source>
        <dbReference type="ARBA" id="ARBA00022989"/>
    </source>
</evidence>
<evidence type="ECO:0000256" key="3">
    <source>
        <dbReference type="ARBA" id="ARBA00022692"/>
    </source>
</evidence>
<accession>A0AAE3DSG5</accession>
<keyword evidence="5 6" id="KW-0472">Membrane</keyword>
<dbReference type="PANTHER" id="PTHR35007">
    <property type="entry name" value="INTEGRAL MEMBRANE PROTEIN-RELATED"/>
    <property type="match status" value="1"/>
</dbReference>
<sequence>MKYERWKEPFDRAGEWLVRRFPGLLVGKQGQQNAASLKMLRTTKNTITLQAYYERKFSRMLMFLFGGLIFLGFLALGFQGEVHWLERPSIERPGYGEGNLEAELTVGFSDEETVDLSLSVGERKYSSEEVQKIFQGVLEHLEEQILGENESLEAVRKNLVFPGSFCDGIVTAVWSVDPPDYIDDTGRFLSEPPKEGILATVKVTLTCEKEELIREFPVKLLPPERTELEEKAVELKAEAEENGEKTREAEEMVLPDSWKGTPIRWGTREDSPLGVGFLLLAVGLWYLYGKDDRELKKEEKHRKQQMILDYPVILYKMSMLLEAGMTIRGAFGKVAFHYRDQNGKEVHYAYEEMLLACYEMEQGVGEAAAYEEFGQKCGNLHYLKFGSLLSQNLKKGSRGLVELLEQEAENGMEERKSLARKLGEEAGTKLLLPMLLMLILVIVILMVPAILSF</sequence>
<dbReference type="RefSeq" id="WP_227614850.1">
    <property type="nucleotide sequence ID" value="NZ_JAJEPR010000008.1"/>
</dbReference>
<evidence type="ECO:0000256" key="2">
    <source>
        <dbReference type="ARBA" id="ARBA00022475"/>
    </source>
</evidence>
<reference evidence="8 9" key="1">
    <citation type="submission" date="2021-10" db="EMBL/GenBank/DDBJ databases">
        <title>Anaerobic single-cell dispensing facilitates the cultivation of human gut bacteria.</title>
        <authorList>
            <person name="Afrizal A."/>
        </authorList>
    </citation>
    <scope>NUCLEOTIDE SEQUENCE [LARGE SCALE GENOMIC DNA]</scope>
    <source>
        <strain evidence="8 9">CLA-AA-H277</strain>
    </source>
</reference>
<keyword evidence="3 6" id="KW-0812">Transmembrane</keyword>
<keyword evidence="9" id="KW-1185">Reference proteome</keyword>